<accession>A0A2T3NFU7</accession>
<protein>
    <submittedName>
        <fullName evidence="1">Uncharacterized protein</fullName>
    </submittedName>
</protein>
<sequence length="214" mass="23835">MTESSFDLPVQLTDFDLDIAALFLLALRNYNGHSGTVAFGEFAGCLSSEISLAHKRLRFDSALDRITSQIVADKINHYNQAVFVALSVDMFISSALGLDSKATFTFNDLVVNDLGEQSRRLPSLLPLIETDSVGCIALYCDLVNRPENTNIKTIKRVRLEQILAASNEVYFNNVKQDYLLPTLNLIRSVTGQCFEIVTEMKSNNTTQAVVFKEK</sequence>
<evidence type="ECO:0000313" key="1">
    <source>
        <dbReference type="EMBL" id="PSW13439.1"/>
    </source>
</evidence>
<dbReference type="RefSeq" id="WP_107298261.1">
    <property type="nucleotide sequence ID" value="NZ_PYMB01000003.1"/>
</dbReference>
<dbReference type="EMBL" id="PYMB01000003">
    <property type="protein sequence ID" value="PSW13439.1"/>
    <property type="molecule type" value="Genomic_DNA"/>
</dbReference>
<reference evidence="1 2" key="1">
    <citation type="submission" date="2018-03" db="EMBL/GenBank/DDBJ databases">
        <title>Whole genome sequencing of Histamine producing bacteria.</title>
        <authorList>
            <person name="Butler K."/>
        </authorList>
    </citation>
    <scope>NUCLEOTIDE SEQUENCE [LARGE SCALE GENOMIC DNA]</scope>
    <source>
        <strain evidence="1 2">DSM 19138</strain>
    </source>
</reference>
<name>A0A2T3NFU7_9GAMM</name>
<dbReference type="Proteomes" id="UP000241346">
    <property type="component" value="Unassembled WGS sequence"/>
</dbReference>
<comment type="caution">
    <text evidence="1">The sequence shown here is derived from an EMBL/GenBank/DDBJ whole genome shotgun (WGS) entry which is preliminary data.</text>
</comment>
<evidence type="ECO:0000313" key="2">
    <source>
        <dbReference type="Proteomes" id="UP000241346"/>
    </source>
</evidence>
<gene>
    <name evidence="1" type="ORF">C9J01_11440</name>
</gene>
<dbReference type="AlphaFoldDB" id="A0A2T3NFU7"/>
<proteinExistence type="predicted"/>
<organism evidence="1 2">
    <name type="scientific">Photobacterium rosenbergii</name>
    <dbReference type="NCBI Taxonomy" id="294936"/>
    <lineage>
        <taxon>Bacteria</taxon>
        <taxon>Pseudomonadati</taxon>
        <taxon>Pseudomonadota</taxon>
        <taxon>Gammaproteobacteria</taxon>
        <taxon>Vibrionales</taxon>
        <taxon>Vibrionaceae</taxon>
        <taxon>Photobacterium</taxon>
    </lineage>
</organism>